<proteinExistence type="inferred from homology"/>
<comment type="pathway">
    <text evidence="1">Bacterial outer membrane biogenesis; LPS O-antigen biosynthesis.</text>
</comment>
<dbReference type="AlphaFoldDB" id="A0A7V2T1T9"/>
<dbReference type="InterPro" id="IPR036291">
    <property type="entry name" value="NAD(P)-bd_dom_sf"/>
</dbReference>
<sequence length="318" mass="34751">MKNILMTGASGFIGQALSKYLVANNYHVTEAVRRSKKTEEISSNLVKRLNIGDISLDIDRKEQLNAIDCIIHLAGRAHVNNDTSEDPLLEFRKVNTAGTLNLANSAVAAGVKRFIFLSSIGVNGNQSDTPFTEQDTPNPVEWYAISKLEAEIGLKEIAKTSNMDVVIIRPPLVYGMNAPGNFSKLWKAVMKGLPLPLGAIHNKRSFIAIDNLVDLIKTCIQHPNAAGQTFLASDDNDLSTTEFIKLIANSAKKPIRLLPMPASLIKIMASILGKSAMAQRLCGSLQIDISHTKKTLDWCPPVSVKAALQKIAERNKQK</sequence>
<dbReference type="Pfam" id="PF01370">
    <property type="entry name" value="Epimerase"/>
    <property type="match status" value="1"/>
</dbReference>
<gene>
    <name evidence="4" type="ORF">ENJ51_02945</name>
</gene>
<evidence type="ECO:0000256" key="1">
    <source>
        <dbReference type="ARBA" id="ARBA00005125"/>
    </source>
</evidence>
<evidence type="ECO:0000313" key="4">
    <source>
        <dbReference type="EMBL" id="HFC91751.1"/>
    </source>
</evidence>
<accession>A0A7V2T1T9</accession>
<comment type="similarity">
    <text evidence="2">Belongs to the NAD(P)-dependent epimerase/dehydratase family.</text>
</comment>
<organism evidence="4">
    <name type="scientific">Leucothrix mucor</name>
    <dbReference type="NCBI Taxonomy" id="45248"/>
    <lineage>
        <taxon>Bacteria</taxon>
        <taxon>Pseudomonadati</taxon>
        <taxon>Pseudomonadota</taxon>
        <taxon>Gammaproteobacteria</taxon>
        <taxon>Thiotrichales</taxon>
        <taxon>Thiotrichaceae</taxon>
        <taxon>Leucothrix</taxon>
    </lineage>
</organism>
<reference evidence="4" key="1">
    <citation type="journal article" date="2020" name="mSystems">
        <title>Genome- and Community-Level Interaction Insights into Carbon Utilization and Element Cycling Functions of Hydrothermarchaeota in Hydrothermal Sediment.</title>
        <authorList>
            <person name="Zhou Z."/>
            <person name="Liu Y."/>
            <person name="Xu W."/>
            <person name="Pan J."/>
            <person name="Luo Z.H."/>
            <person name="Li M."/>
        </authorList>
    </citation>
    <scope>NUCLEOTIDE SEQUENCE [LARGE SCALE GENOMIC DNA]</scope>
    <source>
        <strain evidence="4">HyVt-493</strain>
    </source>
</reference>
<protein>
    <submittedName>
        <fullName evidence="4">SDR family oxidoreductase</fullName>
    </submittedName>
</protein>
<name>A0A7V2T1T9_LEUMU</name>
<dbReference type="Proteomes" id="UP000885750">
    <property type="component" value="Unassembled WGS sequence"/>
</dbReference>
<dbReference type="PANTHER" id="PTHR43000">
    <property type="entry name" value="DTDP-D-GLUCOSE 4,6-DEHYDRATASE-RELATED"/>
    <property type="match status" value="1"/>
</dbReference>
<feature type="domain" description="NAD-dependent epimerase/dehydratase" evidence="3">
    <location>
        <begin position="4"/>
        <end position="227"/>
    </location>
</feature>
<evidence type="ECO:0000256" key="2">
    <source>
        <dbReference type="ARBA" id="ARBA00007637"/>
    </source>
</evidence>
<dbReference type="Gene3D" id="3.40.50.720">
    <property type="entry name" value="NAD(P)-binding Rossmann-like Domain"/>
    <property type="match status" value="1"/>
</dbReference>
<dbReference type="InterPro" id="IPR001509">
    <property type="entry name" value="Epimerase_deHydtase"/>
</dbReference>
<evidence type="ECO:0000259" key="3">
    <source>
        <dbReference type="Pfam" id="PF01370"/>
    </source>
</evidence>
<comment type="caution">
    <text evidence="4">The sequence shown here is derived from an EMBL/GenBank/DDBJ whole genome shotgun (WGS) entry which is preliminary data.</text>
</comment>
<dbReference type="EMBL" id="DRMS01000123">
    <property type="protein sequence ID" value="HFC91751.1"/>
    <property type="molecule type" value="Genomic_DNA"/>
</dbReference>
<dbReference type="CDD" id="cd05232">
    <property type="entry name" value="UDP_G4E_4_SDR_e"/>
    <property type="match status" value="1"/>
</dbReference>
<dbReference type="SUPFAM" id="SSF51735">
    <property type="entry name" value="NAD(P)-binding Rossmann-fold domains"/>
    <property type="match status" value="1"/>
</dbReference>